<dbReference type="Proteomes" id="UP000237144">
    <property type="component" value="Unassembled WGS sequence"/>
</dbReference>
<dbReference type="OrthoDB" id="2529759at2759"/>
<feature type="region of interest" description="Disordered" evidence="1">
    <location>
        <begin position="124"/>
        <end position="186"/>
    </location>
</feature>
<feature type="compositionally biased region" description="Basic and acidic residues" evidence="1">
    <location>
        <begin position="358"/>
        <end position="375"/>
    </location>
</feature>
<dbReference type="EMBL" id="PJQD01000034">
    <property type="protein sequence ID" value="POY73839.1"/>
    <property type="molecule type" value="Genomic_DNA"/>
</dbReference>
<evidence type="ECO:0000313" key="3">
    <source>
        <dbReference type="Proteomes" id="UP000237144"/>
    </source>
</evidence>
<protein>
    <submittedName>
        <fullName evidence="2">Uncharacterized protein</fullName>
    </submittedName>
</protein>
<organism evidence="2 3">
    <name type="scientific">Rhodotorula taiwanensis</name>
    <dbReference type="NCBI Taxonomy" id="741276"/>
    <lineage>
        <taxon>Eukaryota</taxon>
        <taxon>Fungi</taxon>
        <taxon>Dikarya</taxon>
        <taxon>Basidiomycota</taxon>
        <taxon>Pucciniomycotina</taxon>
        <taxon>Microbotryomycetes</taxon>
        <taxon>Sporidiobolales</taxon>
        <taxon>Sporidiobolaceae</taxon>
        <taxon>Rhodotorula</taxon>
    </lineage>
</organism>
<sequence>MGATARTTSPEPLSATLKHVSFHPLALRITTAPEGEPEQAMVVNAAQEMAQRKRRVGVRTYRLPVPSLASPQADVDSKRSWDTPQIGDATSKAWHSMLNGFSATLEPFLNSSSPAAAGGVCSQTRMYGRDTSPDRSLSRSRSRSVGSSPGRGRSGSTSGDPRTDPSAPEFDPAFTPNSPPRLRLKLPTIKRTTSRIVTDSGTSPVSAGGCVLCPRSILRSTSSPRTASASSAHCFPDLARVASPPPPPYHEPTLPACSDVVPVLPCCSDCENATLYGSKATLDDSYEEHWSRGARRMRQEAEKREAARAEWKKTADEMGERYRCPIDLMRRGSALGVHDEDDDALTCPGNRLGELVKERGHVDELAPKRGRHIEEGDTSEEANAPLHEAAEAVEPAAESVAASASADPPLPSPKPPALESTPATPAPDAPAAAAAEKLASTLNTRESAPPARPPARRRFSSSLSRIAASLGTGLLSPPSNTNTFRAVV</sequence>
<name>A0A2S5BAP3_9BASI</name>
<feature type="region of interest" description="Disordered" evidence="1">
    <location>
        <begin position="469"/>
        <end position="488"/>
    </location>
</feature>
<keyword evidence="3" id="KW-1185">Reference proteome</keyword>
<reference evidence="2 3" key="1">
    <citation type="journal article" date="2018" name="Front. Microbiol.">
        <title>Prospects for Fungal Bioremediation of Acidic Radioactive Waste Sites: Characterization and Genome Sequence of Rhodotorula taiwanensis MD1149.</title>
        <authorList>
            <person name="Tkavc R."/>
            <person name="Matrosova V.Y."/>
            <person name="Grichenko O.E."/>
            <person name="Gostincar C."/>
            <person name="Volpe R.P."/>
            <person name="Klimenkova P."/>
            <person name="Gaidamakova E.K."/>
            <person name="Zhou C.E."/>
            <person name="Stewart B.J."/>
            <person name="Lyman M.G."/>
            <person name="Malfatti S.A."/>
            <person name="Rubinfeld B."/>
            <person name="Courtot M."/>
            <person name="Singh J."/>
            <person name="Dalgard C.L."/>
            <person name="Hamilton T."/>
            <person name="Frey K.G."/>
            <person name="Gunde-Cimerman N."/>
            <person name="Dugan L."/>
            <person name="Daly M.J."/>
        </authorList>
    </citation>
    <scope>NUCLEOTIDE SEQUENCE [LARGE SCALE GENOMIC DNA]</scope>
    <source>
        <strain evidence="2 3">MD1149</strain>
    </source>
</reference>
<feature type="compositionally biased region" description="Low complexity" evidence="1">
    <location>
        <begin position="384"/>
        <end position="407"/>
    </location>
</feature>
<feature type="compositionally biased region" description="Basic and acidic residues" evidence="1">
    <location>
        <begin position="127"/>
        <end position="137"/>
    </location>
</feature>
<proteinExistence type="predicted"/>
<feature type="region of interest" description="Disordered" evidence="1">
    <location>
        <begin position="358"/>
        <end position="463"/>
    </location>
</feature>
<evidence type="ECO:0000256" key="1">
    <source>
        <dbReference type="SAM" id="MobiDB-lite"/>
    </source>
</evidence>
<evidence type="ECO:0000313" key="2">
    <source>
        <dbReference type="EMBL" id="POY73839.1"/>
    </source>
</evidence>
<accession>A0A2S5BAP3</accession>
<comment type="caution">
    <text evidence="2">The sequence shown here is derived from an EMBL/GenBank/DDBJ whole genome shotgun (WGS) entry which is preliminary data.</text>
</comment>
<feature type="compositionally biased region" description="Low complexity" evidence="1">
    <location>
        <begin position="143"/>
        <end position="160"/>
    </location>
</feature>
<dbReference type="AlphaFoldDB" id="A0A2S5BAP3"/>
<feature type="compositionally biased region" description="Polar residues" evidence="1">
    <location>
        <begin position="477"/>
        <end position="488"/>
    </location>
</feature>
<gene>
    <name evidence="2" type="ORF">BMF94_3098</name>
</gene>